<keyword evidence="1" id="KW-0472">Membrane</keyword>
<keyword evidence="1" id="KW-0812">Transmembrane</keyword>
<evidence type="ECO:0000256" key="1">
    <source>
        <dbReference type="SAM" id="Phobius"/>
    </source>
</evidence>
<keyword evidence="1" id="KW-1133">Transmembrane helix</keyword>
<name>A0A1T4Y016_9BACT</name>
<dbReference type="AlphaFoldDB" id="A0A1T4Y016"/>
<protein>
    <submittedName>
        <fullName evidence="2">Uncharacterized protein</fullName>
    </submittedName>
</protein>
<organism evidence="2 3">
    <name type="scientific">Prosthecobacter debontii</name>
    <dbReference type="NCBI Taxonomy" id="48467"/>
    <lineage>
        <taxon>Bacteria</taxon>
        <taxon>Pseudomonadati</taxon>
        <taxon>Verrucomicrobiota</taxon>
        <taxon>Verrucomicrobiia</taxon>
        <taxon>Verrucomicrobiales</taxon>
        <taxon>Verrucomicrobiaceae</taxon>
        <taxon>Prosthecobacter</taxon>
    </lineage>
</organism>
<dbReference type="RefSeq" id="WP_281251773.1">
    <property type="nucleotide sequence ID" value="NZ_FUYE01000006.1"/>
</dbReference>
<accession>A0A1T4Y016</accession>
<proteinExistence type="predicted"/>
<evidence type="ECO:0000313" key="2">
    <source>
        <dbReference type="EMBL" id="SKA95139.1"/>
    </source>
</evidence>
<reference evidence="3" key="1">
    <citation type="submission" date="2017-02" db="EMBL/GenBank/DDBJ databases">
        <authorList>
            <person name="Varghese N."/>
            <person name="Submissions S."/>
        </authorList>
    </citation>
    <scope>NUCLEOTIDE SEQUENCE [LARGE SCALE GENOMIC DNA]</scope>
    <source>
        <strain evidence="3">ATCC 700200</strain>
    </source>
</reference>
<feature type="transmembrane region" description="Helical" evidence="1">
    <location>
        <begin position="20"/>
        <end position="40"/>
    </location>
</feature>
<sequence length="42" mass="4746">MKTTYLPREPSASLPGRLAWILIWVLGVPLPTLIILYLLLGR</sequence>
<keyword evidence="3" id="KW-1185">Reference proteome</keyword>
<evidence type="ECO:0000313" key="3">
    <source>
        <dbReference type="Proteomes" id="UP000190774"/>
    </source>
</evidence>
<dbReference type="EMBL" id="FUYE01000006">
    <property type="protein sequence ID" value="SKA95139.1"/>
    <property type="molecule type" value="Genomic_DNA"/>
</dbReference>
<dbReference type="Proteomes" id="UP000190774">
    <property type="component" value="Unassembled WGS sequence"/>
</dbReference>
<gene>
    <name evidence="2" type="ORF">SAMN02745166_02289</name>
</gene>